<evidence type="ECO:0000256" key="2">
    <source>
        <dbReference type="ARBA" id="ARBA00005417"/>
    </source>
</evidence>
<dbReference type="GO" id="GO:0016887">
    <property type="term" value="F:ATP hydrolysis activity"/>
    <property type="evidence" value="ECO:0007669"/>
    <property type="project" value="InterPro"/>
</dbReference>
<evidence type="ECO:0000256" key="3">
    <source>
        <dbReference type="ARBA" id="ARBA00022448"/>
    </source>
</evidence>
<dbReference type="SUPFAM" id="SSF52540">
    <property type="entry name" value="P-loop containing nucleoside triphosphate hydrolases"/>
    <property type="match status" value="2"/>
</dbReference>
<dbReference type="InterPro" id="IPR027417">
    <property type="entry name" value="P-loop_NTPase"/>
</dbReference>
<keyword evidence="5" id="KW-0547">Nucleotide-binding</keyword>
<sequence>MIQLNQVNFSYPSANENVLNNVTLSVEQGEFLAVIGGNGSGKTTLCKTFNGLIPHYYNGQLSGEVNIYGEDTIETNVAMLSKQVGYVYQDFESQLVRPRVIDEVRFAPLNYGWTDYKKRGDEALDMLNLTHLKKEFIWQLSGGQKHLTALASVLSLQPEVIIVDEPVAQLDPVHALEIYETLKRLNQEYGKTIIVIEHHTEFIAEYADSVLLMENGTATWKYPTFTAMQRTKELLSHNILPPPVTRLAEASGTSHKDAALPVTFNEAISFFNDRSFAAKGHTLNSVRSPERKPKELASFNGVKQGYKTVEKSYKWVFRNLTLSLYEGERIALVGGNGAGKSSLMKMLTGILRPALGEIVVDGMHASQNSPERMAESVTYIHQNPEEMFIDDNIRADIEYFSKARNLVDTESYAEQLCHMFSLHHLEDKDGRLLSGGQQRRASLAIGLGTRPSLLLLDEPTASLDINSREEMTRLLHELKGHVKTTVIATHDMELVAEWATRVIVLNEGEIEYDGDRRGLFSNHDLMRQCSLHPPQIVRLSEKLGVYPSALSIAEFLELMKRGESFYEPYQTPAFENQR</sequence>
<feature type="domain" description="ABC transporter" evidence="9">
    <location>
        <begin position="2"/>
        <end position="240"/>
    </location>
</feature>
<evidence type="ECO:0000256" key="1">
    <source>
        <dbReference type="ARBA" id="ARBA00004202"/>
    </source>
</evidence>
<dbReference type="GO" id="GO:0042626">
    <property type="term" value="F:ATPase-coupled transmembrane transporter activity"/>
    <property type="evidence" value="ECO:0007669"/>
    <property type="project" value="TreeGrafter"/>
</dbReference>
<keyword evidence="11" id="KW-1185">Reference proteome</keyword>
<dbReference type="Gene3D" id="3.40.50.300">
    <property type="entry name" value="P-loop containing nucleotide triphosphate hydrolases"/>
    <property type="match status" value="2"/>
</dbReference>
<organism evidence="10 11">
    <name type="scientific">Salibacterium salarium</name>
    <dbReference type="NCBI Taxonomy" id="284579"/>
    <lineage>
        <taxon>Bacteria</taxon>
        <taxon>Bacillati</taxon>
        <taxon>Bacillota</taxon>
        <taxon>Bacilli</taxon>
        <taxon>Bacillales</taxon>
        <taxon>Bacillaceae</taxon>
    </lineage>
</organism>
<dbReference type="OrthoDB" id="501320at2"/>
<reference evidence="10 11" key="1">
    <citation type="submission" date="2018-10" db="EMBL/GenBank/DDBJ databases">
        <title>Draft genome sequence of Bacillus salarius IM0101, isolated from a hypersaline soil in Inner Mongolia, China.</title>
        <authorList>
            <person name="Yamprayoonswat W."/>
            <person name="Boonvisut S."/>
            <person name="Jumpathong W."/>
            <person name="Sittihan S."/>
            <person name="Ruangsuj P."/>
            <person name="Wanthongcharoen S."/>
            <person name="Thongpramul N."/>
            <person name="Pimmason S."/>
            <person name="Yu B."/>
            <person name="Yasawong M."/>
        </authorList>
    </citation>
    <scope>NUCLEOTIDE SEQUENCE [LARGE SCALE GENOMIC DNA]</scope>
    <source>
        <strain evidence="10 11">IM0101</strain>
    </source>
</reference>
<dbReference type="PANTHER" id="PTHR43553:SF21">
    <property type="entry name" value="ABC TRANSPORTER ATP-BINDING PROTEIN MA_1418-RELATED"/>
    <property type="match status" value="1"/>
</dbReference>
<keyword evidence="3" id="KW-0813">Transport</keyword>
<dbReference type="InterPro" id="IPR015856">
    <property type="entry name" value="ABC_transpr_CbiO/EcfA_su"/>
</dbReference>
<dbReference type="Pfam" id="PF00005">
    <property type="entry name" value="ABC_tran"/>
    <property type="match status" value="2"/>
</dbReference>
<evidence type="ECO:0000313" key="10">
    <source>
        <dbReference type="EMBL" id="RSL30528.1"/>
    </source>
</evidence>
<name>A0A3R9PH39_9BACI</name>
<evidence type="ECO:0000256" key="6">
    <source>
        <dbReference type="ARBA" id="ARBA00022840"/>
    </source>
</evidence>
<evidence type="ECO:0000259" key="9">
    <source>
        <dbReference type="PROSITE" id="PS50893"/>
    </source>
</evidence>
<protein>
    <submittedName>
        <fullName evidence="10">ATP-binding cassette domain-containing protein</fullName>
    </submittedName>
</protein>
<dbReference type="InterPro" id="IPR017871">
    <property type="entry name" value="ABC_transporter-like_CS"/>
</dbReference>
<comment type="caution">
    <text evidence="10">The sequence shown here is derived from an EMBL/GenBank/DDBJ whole genome shotgun (WGS) entry which is preliminary data.</text>
</comment>
<dbReference type="InterPro" id="IPR003593">
    <property type="entry name" value="AAA+_ATPase"/>
</dbReference>
<dbReference type="GO" id="GO:0005524">
    <property type="term" value="F:ATP binding"/>
    <property type="evidence" value="ECO:0007669"/>
    <property type="project" value="UniProtKB-KW"/>
</dbReference>
<comment type="similarity">
    <text evidence="2">Belongs to the ABC transporter superfamily.</text>
</comment>
<accession>A0A3R9PH39</accession>
<dbReference type="InterPro" id="IPR003439">
    <property type="entry name" value="ABC_transporter-like_ATP-bd"/>
</dbReference>
<evidence type="ECO:0000256" key="7">
    <source>
        <dbReference type="ARBA" id="ARBA00022967"/>
    </source>
</evidence>
<dbReference type="Proteomes" id="UP000275076">
    <property type="component" value="Unassembled WGS sequence"/>
</dbReference>
<dbReference type="GO" id="GO:0043190">
    <property type="term" value="C:ATP-binding cassette (ABC) transporter complex"/>
    <property type="evidence" value="ECO:0007669"/>
    <property type="project" value="TreeGrafter"/>
</dbReference>
<evidence type="ECO:0000256" key="4">
    <source>
        <dbReference type="ARBA" id="ARBA00022475"/>
    </source>
</evidence>
<feature type="domain" description="ABC transporter" evidence="9">
    <location>
        <begin position="296"/>
        <end position="532"/>
    </location>
</feature>
<keyword evidence="6 10" id="KW-0067">ATP-binding</keyword>
<dbReference type="CDD" id="cd03225">
    <property type="entry name" value="ABC_cobalt_CbiO_domain1"/>
    <property type="match status" value="2"/>
</dbReference>
<dbReference type="EMBL" id="RBVX01000036">
    <property type="protein sequence ID" value="RSL30528.1"/>
    <property type="molecule type" value="Genomic_DNA"/>
</dbReference>
<dbReference type="InterPro" id="IPR050095">
    <property type="entry name" value="ECF_ABC_transporter_ATP-bd"/>
</dbReference>
<dbReference type="PANTHER" id="PTHR43553">
    <property type="entry name" value="HEAVY METAL TRANSPORTER"/>
    <property type="match status" value="1"/>
</dbReference>
<gene>
    <name evidence="10" type="ORF">D7Z54_25635</name>
</gene>
<proteinExistence type="inferred from homology"/>
<keyword evidence="7" id="KW-1278">Translocase</keyword>
<keyword evidence="4" id="KW-1003">Cell membrane</keyword>
<comment type="subcellular location">
    <subcellularLocation>
        <location evidence="1">Cell membrane</location>
        <topology evidence="1">Peripheral membrane protein</topology>
    </subcellularLocation>
</comment>
<keyword evidence="8" id="KW-0472">Membrane</keyword>
<dbReference type="SMART" id="SM00382">
    <property type="entry name" value="AAA"/>
    <property type="match status" value="2"/>
</dbReference>
<dbReference type="PROSITE" id="PS00211">
    <property type="entry name" value="ABC_TRANSPORTER_1"/>
    <property type="match status" value="1"/>
</dbReference>
<evidence type="ECO:0000313" key="11">
    <source>
        <dbReference type="Proteomes" id="UP000275076"/>
    </source>
</evidence>
<dbReference type="PROSITE" id="PS50893">
    <property type="entry name" value="ABC_TRANSPORTER_2"/>
    <property type="match status" value="2"/>
</dbReference>
<evidence type="ECO:0000256" key="5">
    <source>
        <dbReference type="ARBA" id="ARBA00022741"/>
    </source>
</evidence>
<dbReference type="AlphaFoldDB" id="A0A3R9PH39"/>
<evidence type="ECO:0000256" key="8">
    <source>
        <dbReference type="ARBA" id="ARBA00023136"/>
    </source>
</evidence>